<gene>
    <name evidence="1" type="ORF">SteCoe_9356</name>
</gene>
<sequence>MNTGQVPNVFVQTNDKNLSSLIFAEKKTKNSTTSATRYLNKIDKNETSPILLPRKSKEYCYRRTNSNHRQRSIYFPLDANIENMLIGLKDNESPVHTRNPSDADSVVYLGPGDCSSLNSTFRKESSEKRHEFQLSIVETASGSLLSTEKPSISSCIRSIPKLGDNETTSYCRFCKKDVHTVVEINSCYSNKLLQAFSKFFTCCSYPSWMADYFVHKCPHCSLVLGKSR</sequence>
<keyword evidence="2" id="KW-1185">Reference proteome</keyword>
<evidence type="ECO:0000313" key="1">
    <source>
        <dbReference type="EMBL" id="OMJ88658.1"/>
    </source>
</evidence>
<name>A0A1R2CI32_9CILI</name>
<organism evidence="1 2">
    <name type="scientific">Stentor coeruleus</name>
    <dbReference type="NCBI Taxonomy" id="5963"/>
    <lineage>
        <taxon>Eukaryota</taxon>
        <taxon>Sar</taxon>
        <taxon>Alveolata</taxon>
        <taxon>Ciliophora</taxon>
        <taxon>Postciliodesmatophora</taxon>
        <taxon>Heterotrichea</taxon>
        <taxon>Heterotrichida</taxon>
        <taxon>Stentoridae</taxon>
        <taxon>Stentor</taxon>
    </lineage>
</organism>
<accession>A0A1R2CI32</accession>
<protein>
    <recommendedName>
        <fullName evidence="3">LITAF domain-containing protein</fullName>
    </recommendedName>
</protein>
<evidence type="ECO:0008006" key="3">
    <source>
        <dbReference type="Google" id="ProtNLM"/>
    </source>
</evidence>
<reference evidence="1 2" key="1">
    <citation type="submission" date="2016-11" db="EMBL/GenBank/DDBJ databases">
        <title>The macronuclear genome of Stentor coeruleus: a giant cell with tiny introns.</title>
        <authorList>
            <person name="Slabodnick M."/>
            <person name="Ruby J.G."/>
            <person name="Reiff S.B."/>
            <person name="Swart E.C."/>
            <person name="Gosai S."/>
            <person name="Prabakaran S."/>
            <person name="Witkowska E."/>
            <person name="Larue G.E."/>
            <person name="Fisher S."/>
            <person name="Freeman R.M."/>
            <person name="Gunawardena J."/>
            <person name="Chu W."/>
            <person name="Stover N.A."/>
            <person name="Gregory B.D."/>
            <person name="Nowacki M."/>
            <person name="Derisi J."/>
            <person name="Roy S.W."/>
            <person name="Marshall W.F."/>
            <person name="Sood P."/>
        </authorList>
    </citation>
    <scope>NUCLEOTIDE SEQUENCE [LARGE SCALE GENOMIC DNA]</scope>
    <source>
        <strain evidence="1">WM001</strain>
    </source>
</reference>
<comment type="caution">
    <text evidence="1">The sequence shown here is derived from an EMBL/GenBank/DDBJ whole genome shotgun (WGS) entry which is preliminary data.</text>
</comment>
<dbReference type="Proteomes" id="UP000187209">
    <property type="component" value="Unassembled WGS sequence"/>
</dbReference>
<dbReference type="AlphaFoldDB" id="A0A1R2CI32"/>
<proteinExistence type="predicted"/>
<evidence type="ECO:0000313" key="2">
    <source>
        <dbReference type="Proteomes" id="UP000187209"/>
    </source>
</evidence>
<dbReference type="EMBL" id="MPUH01000145">
    <property type="protein sequence ID" value="OMJ88658.1"/>
    <property type="molecule type" value="Genomic_DNA"/>
</dbReference>
<dbReference type="OrthoDB" id="324521at2759"/>